<feature type="domain" description="Transposase IS116/IS110/IS902 C-terminal" evidence="1">
    <location>
        <begin position="43"/>
        <end position="126"/>
    </location>
</feature>
<dbReference type="EMBL" id="CP060394">
    <property type="protein sequence ID" value="QNI31706.1"/>
    <property type="molecule type" value="Genomic_DNA"/>
</dbReference>
<reference evidence="2 3" key="1">
    <citation type="submission" date="2020-08" db="EMBL/GenBank/DDBJ databases">
        <title>Edaphobacter telluris sp. nov. and Acidobacterium dinghuensis sp. nov., two acidobacteria isolated from forest soil.</title>
        <authorList>
            <person name="Fu J."/>
            <person name="Qiu L."/>
        </authorList>
    </citation>
    <scope>NUCLEOTIDE SEQUENCE [LARGE SCALE GENOMIC DNA]</scope>
    <source>
        <strain evidence="2">4Y35</strain>
    </source>
</reference>
<dbReference type="AlphaFoldDB" id="A0A7G8BGN6"/>
<dbReference type="RefSeq" id="WP_186742575.1">
    <property type="nucleotide sequence ID" value="NZ_CP060394.1"/>
</dbReference>
<organism evidence="2 3">
    <name type="scientific">Alloacidobacterium dinghuense</name>
    <dbReference type="NCBI Taxonomy" id="2763107"/>
    <lineage>
        <taxon>Bacteria</taxon>
        <taxon>Pseudomonadati</taxon>
        <taxon>Acidobacteriota</taxon>
        <taxon>Terriglobia</taxon>
        <taxon>Terriglobales</taxon>
        <taxon>Acidobacteriaceae</taxon>
        <taxon>Alloacidobacterium</taxon>
    </lineage>
</organism>
<dbReference type="InterPro" id="IPR047650">
    <property type="entry name" value="Transpos_IS110"/>
</dbReference>
<dbReference type="GO" id="GO:0006313">
    <property type="term" value="P:DNA transposition"/>
    <property type="evidence" value="ECO:0007669"/>
    <property type="project" value="InterPro"/>
</dbReference>
<dbReference type="PANTHER" id="PTHR33055">
    <property type="entry name" value="TRANSPOSASE FOR INSERTION SEQUENCE ELEMENT IS1111A"/>
    <property type="match status" value="1"/>
</dbReference>
<evidence type="ECO:0000259" key="1">
    <source>
        <dbReference type="Pfam" id="PF02371"/>
    </source>
</evidence>
<dbReference type="InterPro" id="IPR003346">
    <property type="entry name" value="Transposase_20"/>
</dbReference>
<dbReference type="Proteomes" id="UP000515312">
    <property type="component" value="Chromosome"/>
</dbReference>
<dbReference type="KEGG" id="adin:H7849_22055"/>
<gene>
    <name evidence="2" type="ORF">H7849_22055</name>
</gene>
<evidence type="ECO:0000313" key="2">
    <source>
        <dbReference type="EMBL" id="QNI31706.1"/>
    </source>
</evidence>
<dbReference type="PANTHER" id="PTHR33055:SF13">
    <property type="entry name" value="TRANSPOSASE"/>
    <property type="match status" value="1"/>
</dbReference>
<accession>A0A7G8BGN6</accession>
<name>A0A7G8BGN6_9BACT</name>
<sequence>MPRSANAQPKRPSGTKKRIYQRAGNEPAFDLKSELYRIAGVDLTDVPGLSTLTAHTIIMEIGPDVSRFRNASAFGSWLGLCPEKKVSGGKVLHSQTRHVKNRAAIALRLGAQCLYHANNHLGEFYRKAKWRLGAPAAVTATAHKLARIVYHLLSTKQPYTEEVFQRADIASRTRAENRLRQQAAALGFYLAPATGTTL</sequence>
<dbReference type="GO" id="GO:0003677">
    <property type="term" value="F:DNA binding"/>
    <property type="evidence" value="ECO:0007669"/>
    <property type="project" value="InterPro"/>
</dbReference>
<proteinExistence type="predicted"/>
<dbReference type="GO" id="GO:0004803">
    <property type="term" value="F:transposase activity"/>
    <property type="evidence" value="ECO:0007669"/>
    <property type="project" value="InterPro"/>
</dbReference>
<keyword evidence="3" id="KW-1185">Reference proteome</keyword>
<evidence type="ECO:0000313" key="3">
    <source>
        <dbReference type="Proteomes" id="UP000515312"/>
    </source>
</evidence>
<protein>
    <submittedName>
        <fullName evidence="2">IS110 family transposase</fullName>
    </submittedName>
</protein>
<dbReference type="Pfam" id="PF02371">
    <property type="entry name" value="Transposase_20"/>
    <property type="match status" value="1"/>
</dbReference>